<proteinExistence type="predicted"/>
<dbReference type="Proteomes" id="UP000264141">
    <property type="component" value="Unassembled WGS sequence"/>
</dbReference>
<accession>A0A3D1JFN3</accession>
<sequence length="288" mass="33604">MRSEQEMLHLILETARSDERIRAVIMNGSRVNPHAPRDLFQDFDVVYLVTDVAPYRKNPAWIRRFGELMIFQMPEDMQDPPPEGDGHFTYLMQFTDGNRIDLSLYPLEQLADVLSDSLSVVLLDKDGLIGSLPPPDESTHLPQPPTAKAFADCCNEFWWVSPYVAKGLWRREILYARHALDVYVRKQLMKMLTWYIGIRTGFSVNPGKDGKYFQRHLEPELWEMLLATYTDASYERTWEALFTMTDLFRRVALQVAEARGFNYPRDDDARVSAHLRRVRELPPDAREY</sequence>
<dbReference type="Gene3D" id="3.30.460.10">
    <property type="entry name" value="Beta Polymerase, domain 2"/>
    <property type="match status" value="1"/>
</dbReference>
<protein>
    <submittedName>
        <fullName evidence="1">Aminoglycoside adenylyltransferase</fullName>
    </submittedName>
</protein>
<evidence type="ECO:0000313" key="1">
    <source>
        <dbReference type="EMBL" id="HCE17390.1"/>
    </source>
</evidence>
<dbReference type="PIRSF" id="PIRSF000812">
    <property type="entry name" value="AAD"/>
    <property type="match status" value="1"/>
</dbReference>
<dbReference type="Pfam" id="PF04439">
    <property type="entry name" value="Adenyl_transf"/>
    <property type="match status" value="1"/>
</dbReference>
<keyword evidence="1" id="KW-0808">Transferase</keyword>
<dbReference type="Gene3D" id="1.20.120.330">
    <property type="entry name" value="Nucleotidyltransferases domain 2"/>
    <property type="match status" value="1"/>
</dbReference>
<dbReference type="GO" id="GO:0016779">
    <property type="term" value="F:nucleotidyltransferase activity"/>
    <property type="evidence" value="ECO:0007669"/>
    <property type="project" value="UniProtKB-KW"/>
</dbReference>
<dbReference type="SUPFAM" id="SSF81301">
    <property type="entry name" value="Nucleotidyltransferase"/>
    <property type="match status" value="1"/>
</dbReference>
<dbReference type="InterPro" id="IPR007530">
    <property type="entry name" value="Aminoglycoside_adenylylTfrase"/>
</dbReference>
<dbReference type="AlphaFoldDB" id="A0A3D1JFN3"/>
<comment type="caution">
    <text evidence="1">The sequence shown here is derived from an EMBL/GenBank/DDBJ whole genome shotgun (WGS) entry which is preliminary data.</text>
</comment>
<organism evidence="1 2">
    <name type="scientific">Anaerolinea thermolimosa</name>
    <dbReference type="NCBI Taxonomy" id="229919"/>
    <lineage>
        <taxon>Bacteria</taxon>
        <taxon>Bacillati</taxon>
        <taxon>Chloroflexota</taxon>
        <taxon>Anaerolineae</taxon>
        <taxon>Anaerolineales</taxon>
        <taxon>Anaerolineaceae</taxon>
        <taxon>Anaerolinea</taxon>
    </lineage>
</organism>
<name>A0A3D1JFN3_9CHLR</name>
<dbReference type="SUPFAM" id="SSF81631">
    <property type="entry name" value="PAP/OAS1 substrate-binding domain"/>
    <property type="match status" value="1"/>
</dbReference>
<evidence type="ECO:0000313" key="2">
    <source>
        <dbReference type="Proteomes" id="UP000264141"/>
    </source>
</evidence>
<dbReference type="InterPro" id="IPR043519">
    <property type="entry name" value="NT_sf"/>
</dbReference>
<gene>
    <name evidence="1" type="ORF">DEQ80_05990</name>
</gene>
<reference evidence="1 2" key="1">
    <citation type="journal article" date="2018" name="Nat. Biotechnol.">
        <title>A standardized bacterial taxonomy based on genome phylogeny substantially revises the tree of life.</title>
        <authorList>
            <person name="Parks D.H."/>
            <person name="Chuvochina M."/>
            <person name="Waite D.W."/>
            <person name="Rinke C."/>
            <person name="Skarshewski A."/>
            <person name="Chaumeil P.A."/>
            <person name="Hugenholtz P."/>
        </authorList>
    </citation>
    <scope>NUCLEOTIDE SEQUENCE [LARGE SCALE GENOMIC DNA]</scope>
    <source>
        <strain evidence="1">UBA8781</strain>
    </source>
</reference>
<keyword evidence="1" id="KW-0548">Nucleotidyltransferase</keyword>
<dbReference type="STRING" id="229919.GCA_001050195_03288"/>
<dbReference type="EMBL" id="DPBP01000025">
    <property type="protein sequence ID" value="HCE17390.1"/>
    <property type="molecule type" value="Genomic_DNA"/>
</dbReference>